<protein>
    <recommendedName>
        <fullName evidence="5">ATPase</fullName>
    </recommendedName>
</protein>
<feature type="region of interest" description="Disordered" evidence="2">
    <location>
        <begin position="139"/>
        <end position="161"/>
    </location>
</feature>
<keyword evidence="4" id="KW-1185">Reference proteome</keyword>
<dbReference type="EMBL" id="JBHUIJ010000005">
    <property type="protein sequence ID" value="MFD2236737.1"/>
    <property type="molecule type" value="Genomic_DNA"/>
</dbReference>
<organism evidence="3 4">
    <name type="scientific">Aureimonas populi</name>
    <dbReference type="NCBI Taxonomy" id="1701758"/>
    <lineage>
        <taxon>Bacteria</taxon>
        <taxon>Pseudomonadati</taxon>
        <taxon>Pseudomonadota</taxon>
        <taxon>Alphaproteobacteria</taxon>
        <taxon>Hyphomicrobiales</taxon>
        <taxon>Aurantimonadaceae</taxon>
        <taxon>Aureimonas</taxon>
    </lineage>
</organism>
<dbReference type="RefSeq" id="WP_209739979.1">
    <property type="nucleotide sequence ID" value="NZ_CP072611.1"/>
</dbReference>
<dbReference type="Proteomes" id="UP001597371">
    <property type="component" value="Unassembled WGS sequence"/>
</dbReference>
<reference evidence="4" key="1">
    <citation type="journal article" date="2019" name="Int. J. Syst. Evol. Microbiol.">
        <title>The Global Catalogue of Microorganisms (GCM) 10K type strain sequencing project: providing services to taxonomists for standard genome sequencing and annotation.</title>
        <authorList>
            <consortium name="The Broad Institute Genomics Platform"/>
            <consortium name="The Broad Institute Genome Sequencing Center for Infectious Disease"/>
            <person name="Wu L."/>
            <person name="Ma J."/>
        </authorList>
    </citation>
    <scope>NUCLEOTIDE SEQUENCE [LARGE SCALE GENOMIC DNA]</scope>
    <source>
        <strain evidence="4">ZS-35-S2</strain>
    </source>
</reference>
<keyword evidence="1" id="KW-0175">Coiled coil</keyword>
<accession>A0ABW5CJH4</accession>
<comment type="caution">
    <text evidence="3">The sequence shown here is derived from an EMBL/GenBank/DDBJ whole genome shotgun (WGS) entry which is preliminary data.</text>
</comment>
<proteinExistence type="predicted"/>
<feature type="compositionally biased region" description="Low complexity" evidence="2">
    <location>
        <begin position="28"/>
        <end position="43"/>
    </location>
</feature>
<evidence type="ECO:0000256" key="1">
    <source>
        <dbReference type="SAM" id="Coils"/>
    </source>
</evidence>
<evidence type="ECO:0008006" key="5">
    <source>
        <dbReference type="Google" id="ProtNLM"/>
    </source>
</evidence>
<sequence length="161" mass="17476">MSAPFDEQSLVNLLRGTQEGVREEPARPEAAPNRAPAEPEQPAAPLPDERDFSAALDLVKRACHSLRGAEARAVQMEREMQRLREAAAGQAEEIEALTEHVAALQARADEAEQRAEEAQNRAAEAEGWLVRLHDAIKDGFSPARRPAPAGDEEQEGGAGRL</sequence>
<evidence type="ECO:0000313" key="3">
    <source>
        <dbReference type="EMBL" id="MFD2236737.1"/>
    </source>
</evidence>
<feature type="region of interest" description="Disordered" evidence="2">
    <location>
        <begin position="1"/>
        <end position="52"/>
    </location>
</feature>
<evidence type="ECO:0000256" key="2">
    <source>
        <dbReference type="SAM" id="MobiDB-lite"/>
    </source>
</evidence>
<gene>
    <name evidence="3" type="ORF">ACFSKQ_04575</name>
</gene>
<feature type="coiled-coil region" evidence="1">
    <location>
        <begin position="66"/>
        <end position="128"/>
    </location>
</feature>
<name>A0ABW5CJH4_9HYPH</name>
<evidence type="ECO:0000313" key="4">
    <source>
        <dbReference type="Proteomes" id="UP001597371"/>
    </source>
</evidence>